<keyword evidence="2" id="KW-1185">Reference proteome</keyword>
<proteinExistence type="predicted"/>
<sequence>MTHCKLSFLNSIGLFYHVYASNTSSLDQVDIESAYRLAANWGNIYAVNFIKQVLIHQLNHSSIVY</sequence>
<protein>
    <submittedName>
        <fullName evidence="1">Uncharacterized protein</fullName>
    </submittedName>
</protein>
<dbReference type="EMBL" id="LT859958">
    <property type="protein sequence ID" value="SMX54130.1"/>
    <property type="molecule type" value="Genomic_DNA"/>
</dbReference>
<evidence type="ECO:0000313" key="1">
    <source>
        <dbReference type="EMBL" id="SMX54130.1"/>
    </source>
</evidence>
<name>A0A1Y6K7Y0_9CHLR</name>
<organism evidence="1 2">
    <name type="scientific">Candidatus Brevifilum fermentans</name>
    <dbReference type="NCBI Taxonomy" id="1986204"/>
    <lineage>
        <taxon>Bacteria</taxon>
        <taxon>Bacillati</taxon>
        <taxon>Chloroflexota</taxon>
        <taxon>Anaerolineae</taxon>
        <taxon>Anaerolineales</taxon>
        <taxon>Anaerolineaceae</taxon>
        <taxon>Candidatus Brevifilum</taxon>
    </lineage>
</organism>
<dbReference type="Proteomes" id="UP000195514">
    <property type="component" value="Chromosome I"/>
</dbReference>
<evidence type="ECO:0000313" key="2">
    <source>
        <dbReference type="Proteomes" id="UP000195514"/>
    </source>
</evidence>
<gene>
    <name evidence="1" type="ORF">CFX1CAM_1065</name>
</gene>
<dbReference type="KEGG" id="abat:CFX1CAM_1065"/>
<accession>A0A1Y6K7Y0</accession>
<reference evidence="2" key="1">
    <citation type="submission" date="2017-05" db="EMBL/GenBank/DDBJ databases">
        <authorList>
            <person name="Kirkegaard R."/>
            <person name="Mcilroy J S."/>
        </authorList>
    </citation>
    <scope>NUCLEOTIDE SEQUENCE [LARGE SCALE GENOMIC DNA]</scope>
</reference>
<dbReference type="AlphaFoldDB" id="A0A1Y6K7Y0"/>